<dbReference type="PANTHER" id="PTHR43744">
    <property type="entry name" value="ABC TRANSPORTER PERMEASE PROTEIN MG189-RELATED-RELATED"/>
    <property type="match status" value="1"/>
</dbReference>
<keyword evidence="5 10" id="KW-1003">Cell membrane</keyword>
<feature type="transmembrane region" description="Helical" evidence="9">
    <location>
        <begin position="20"/>
        <end position="40"/>
    </location>
</feature>
<dbReference type="GO" id="GO:0005886">
    <property type="term" value="C:plasma membrane"/>
    <property type="evidence" value="ECO:0007669"/>
    <property type="project" value="UniProtKB-SubCell"/>
</dbReference>
<feature type="transmembrane region" description="Helical" evidence="9">
    <location>
        <begin position="144"/>
        <end position="168"/>
    </location>
</feature>
<keyword evidence="13" id="KW-1185">Reference proteome</keyword>
<dbReference type="InterPro" id="IPR000515">
    <property type="entry name" value="MetI-like"/>
</dbReference>
<feature type="transmembrane region" description="Helical" evidence="9">
    <location>
        <begin position="189"/>
        <end position="214"/>
    </location>
</feature>
<comment type="subunit">
    <text evidence="2 10">The complex is composed of two ATP-binding proteins (UgpC), two transmembrane proteins (UgpA and UgpE) and a solute-binding protein (UgpB).</text>
</comment>
<evidence type="ECO:0000256" key="1">
    <source>
        <dbReference type="ARBA" id="ARBA00004651"/>
    </source>
</evidence>
<evidence type="ECO:0000256" key="8">
    <source>
        <dbReference type="ARBA" id="ARBA00023136"/>
    </source>
</evidence>
<dbReference type="Gene3D" id="1.10.3720.10">
    <property type="entry name" value="MetI-like"/>
    <property type="match status" value="1"/>
</dbReference>
<evidence type="ECO:0000256" key="7">
    <source>
        <dbReference type="ARBA" id="ARBA00022989"/>
    </source>
</evidence>
<feature type="transmembrane region" description="Helical" evidence="9">
    <location>
        <begin position="76"/>
        <end position="100"/>
    </location>
</feature>
<dbReference type="OrthoDB" id="369039at2"/>
<accession>A0A1A8TDH0</accession>
<keyword evidence="10" id="KW-0997">Cell inner membrane</keyword>
<gene>
    <name evidence="12" type="primary">araQ_2</name>
    <name evidence="10" type="synonym">ugpE</name>
    <name evidence="12" type="ORF">MSP8886_01603</name>
</gene>
<feature type="domain" description="ABC transmembrane type-1" evidence="11">
    <location>
        <begin position="77"/>
        <end position="268"/>
    </location>
</feature>
<dbReference type="GO" id="GO:0055085">
    <property type="term" value="P:transmembrane transport"/>
    <property type="evidence" value="ECO:0007669"/>
    <property type="project" value="InterPro"/>
</dbReference>
<evidence type="ECO:0000256" key="9">
    <source>
        <dbReference type="RuleBase" id="RU363032"/>
    </source>
</evidence>
<evidence type="ECO:0000256" key="3">
    <source>
        <dbReference type="ARBA" id="ARBA00020515"/>
    </source>
</evidence>
<evidence type="ECO:0000256" key="2">
    <source>
        <dbReference type="ARBA" id="ARBA00011557"/>
    </source>
</evidence>
<dbReference type="STRING" id="1792290.MSP8886_01603"/>
<dbReference type="EMBL" id="FLOB01000003">
    <property type="protein sequence ID" value="SBS29796.1"/>
    <property type="molecule type" value="Genomic_DNA"/>
</dbReference>
<keyword evidence="8 9" id="KW-0472">Membrane</keyword>
<dbReference type="CDD" id="cd06261">
    <property type="entry name" value="TM_PBP2"/>
    <property type="match status" value="1"/>
</dbReference>
<evidence type="ECO:0000256" key="4">
    <source>
        <dbReference type="ARBA" id="ARBA00022448"/>
    </source>
</evidence>
<dbReference type="InterPro" id="IPR035906">
    <property type="entry name" value="MetI-like_sf"/>
</dbReference>
<dbReference type="Pfam" id="PF00528">
    <property type="entry name" value="BPD_transp_1"/>
    <property type="match status" value="1"/>
</dbReference>
<evidence type="ECO:0000256" key="6">
    <source>
        <dbReference type="ARBA" id="ARBA00022692"/>
    </source>
</evidence>
<comment type="similarity">
    <text evidence="9">Belongs to the binding-protein-dependent transport system permease family.</text>
</comment>
<feature type="transmembrane region" description="Helical" evidence="9">
    <location>
        <begin position="112"/>
        <end position="132"/>
    </location>
</feature>
<dbReference type="RefSeq" id="WP_067014702.1">
    <property type="nucleotide sequence ID" value="NZ_FLOB01000003.1"/>
</dbReference>
<comment type="function">
    <text evidence="10">Part of the ABC transporter complex UgpBAEC involved in sn-glycerol-3-phosphate (G3P) import. Probably responsible for the translocation of the substrate across the membrane.</text>
</comment>
<keyword evidence="4 9" id="KW-0813">Transport</keyword>
<protein>
    <recommendedName>
        <fullName evidence="3 10">sn-glycerol-3-phosphate transport system permease protein UgpE</fullName>
    </recommendedName>
</protein>
<evidence type="ECO:0000313" key="13">
    <source>
        <dbReference type="Proteomes" id="UP000092544"/>
    </source>
</evidence>
<feature type="transmembrane region" description="Helical" evidence="9">
    <location>
        <begin position="249"/>
        <end position="268"/>
    </location>
</feature>
<dbReference type="AlphaFoldDB" id="A0A1A8TDH0"/>
<name>A0A1A8TDH0_9GAMM</name>
<keyword evidence="7 9" id="KW-1133">Transmembrane helix</keyword>
<organism evidence="12 13">
    <name type="scientific">Marinomonas spartinae</name>
    <dbReference type="NCBI Taxonomy" id="1792290"/>
    <lineage>
        <taxon>Bacteria</taxon>
        <taxon>Pseudomonadati</taxon>
        <taxon>Pseudomonadota</taxon>
        <taxon>Gammaproteobacteria</taxon>
        <taxon>Oceanospirillales</taxon>
        <taxon>Oceanospirillaceae</taxon>
        <taxon>Marinomonas</taxon>
    </lineage>
</organism>
<sequence length="283" mass="31469">MFPTPIEKRSLPFNISYRVAVWIALILWLLPLIAVLLTSARSTADLNAGNYWGIPSQWMLVQNYEQVFTQTPMLRYLLNSIIITVPAVIGAVSLSTLAGYSLAKFKFRGRMGLFAAFIAGNFVPFQILMIPVRDLTIHMGLYDTASGLILFHIAFQTGFCTLFMRNFIVGLPDELIEAARVEGVSEWKIFRHIVLPLVRPALAALAVLIFTFVWNDYFWALVLVQSDDVRPITAGIAALKGQWMASWQLISAGSIVAALPPVMLFFAMQRHFIAGLTLGATKG</sequence>
<evidence type="ECO:0000256" key="10">
    <source>
        <dbReference type="RuleBase" id="RU363056"/>
    </source>
</evidence>
<dbReference type="Proteomes" id="UP000092544">
    <property type="component" value="Unassembled WGS sequence"/>
</dbReference>
<dbReference type="SUPFAM" id="SSF161098">
    <property type="entry name" value="MetI-like"/>
    <property type="match status" value="1"/>
</dbReference>
<reference evidence="12 13" key="1">
    <citation type="submission" date="2016-06" db="EMBL/GenBank/DDBJ databases">
        <authorList>
            <person name="Kjaerup R.B."/>
            <person name="Dalgaard T.S."/>
            <person name="Juul-Madsen H.R."/>
        </authorList>
    </citation>
    <scope>NUCLEOTIDE SEQUENCE [LARGE SCALE GENOMIC DNA]</scope>
    <source>
        <strain evidence="12 13">CECT 8886</strain>
    </source>
</reference>
<proteinExistence type="inferred from homology"/>
<comment type="subcellular location">
    <subcellularLocation>
        <location evidence="10">Cell inner membrane</location>
        <topology evidence="10">Multi-pass membrane protein</topology>
    </subcellularLocation>
    <subcellularLocation>
        <location evidence="1 9">Cell membrane</location>
        <topology evidence="1 9">Multi-pass membrane protein</topology>
    </subcellularLocation>
</comment>
<evidence type="ECO:0000256" key="5">
    <source>
        <dbReference type="ARBA" id="ARBA00022475"/>
    </source>
</evidence>
<evidence type="ECO:0000259" key="11">
    <source>
        <dbReference type="PROSITE" id="PS50928"/>
    </source>
</evidence>
<dbReference type="PROSITE" id="PS50928">
    <property type="entry name" value="ABC_TM1"/>
    <property type="match status" value="1"/>
</dbReference>
<dbReference type="PANTHER" id="PTHR43744:SF8">
    <property type="entry name" value="SN-GLYCEROL-3-PHOSPHATE TRANSPORT SYSTEM PERMEASE PROTEIN UGPE"/>
    <property type="match status" value="1"/>
</dbReference>
<keyword evidence="6 9" id="KW-0812">Transmembrane</keyword>
<evidence type="ECO:0000313" key="12">
    <source>
        <dbReference type="EMBL" id="SBS29796.1"/>
    </source>
</evidence>